<evidence type="ECO:0008006" key="5">
    <source>
        <dbReference type="Google" id="ProtNLM"/>
    </source>
</evidence>
<evidence type="ECO:0000313" key="4">
    <source>
        <dbReference type="Proteomes" id="UP000199501"/>
    </source>
</evidence>
<reference evidence="4" key="1">
    <citation type="submission" date="2016-10" db="EMBL/GenBank/DDBJ databases">
        <authorList>
            <person name="Varghese N."/>
            <person name="Submissions S."/>
        </authorList>
    </citation>
    <scope>NUCLEOTIDE SEQUENCE [LARGE SCALE GENOMIC DNA]</scope>
    <source>
        <strain evidence="4">IBRC-M 10403</strain>
    </source>
</reference>
<keyword evidence="4" id="KW-1185">Reference proteome</keyword>
<sequence length="197" mass="19382">MGIFISLATWLEPLLVPAGVPAETSGALLLAILVTGVVGCVVVPPSARAGTRARTLGLTGIVTATSCVLLAVSPTPAVGIAAALPVGFLLLAVLPVALSLVEGAGSPSAGAITSILWLSGNAGGIAVSFCVGQLLDVPSVVFVLFAALALGMAALARWLEHGGYEVAGADGHDQLAPGGHPRVGQESGTGPPQRDLA</sequence>
<keyword evidence="2" id="KW-0472">Membrane</keyword>
<evidence type="ECO:0000313" key="3">
    <source>
        <dbReference type="EMBL" id="SDC91649.1"/>
    </source>
</evidence>
<feature type="transmembrane region" description="Helical" evidence="2">
    <location>
        <begin position="55"/>
        <end position="72"/>
    </location>
</feature>
<dbReference type="AlphaFoldDB" id="A0A1G6QGY2"/>
<name>A0A1G6QGY2_9PSEU</name>
<feature type="region of interest" description="Disordered" evidence="1">
    <location>
        <begin position="175"/>
        <end position="197"/>
    </location>
</feature>
<dbReference type="EMBL" id="FMZZ01000005">
    <property type="protein sequence ID" value="SDC91649.1"/>
    <property type="molecule type" value="Genomic_DNA"/>
</dbReference>
<protein>
    <recommendedName>
        <fullName evidence="5">Major Facilitator Superfamily protein</fullName>
    </recommendedName>
</protein>
<dbReference type="InterPro" id="IPR036259">
    <property type="entry name" value="MFS_trans_sf"/>
</dbReference>
<feature type="transmembrane region" description="Helical" evidence="2">
    <location>
        <begin position="140"/>
        <end position="159"/>
    </location>
</feature>
<gene>
    <name evidence="3" type="ORF">SAMN05216174_105289</name>
</gene>
<dbReference type="Gene3D" id="1.20.1250.20">
    <property type="entry name" value="MFS general substrate transporter like domains"/>
    <property type="match status" value="1"/>
</dbReference>
<dbReference type="RefSeq" id="WP_139190657.1">
    <property type="nucleotide sequence ID" value="NZ_FMZZ01000005.1"/>
</dbReference>
<dbReference type="SUPFAM" id="SSF103473">
    <property type="entry name" value="MFS general substrate transporter"/>
    <property type="match status" value="1"/>
</dbReference>
<organism evidence="3 4">
    <name type="scientific">Actinokineospora iranica</name>
    <dbReference type="NCBI Taxonomy" id="1271860"/>
    <lineage>
        <taxon>Bacteria</taxon>
        <taxon>Bacillati</taxon>
        <taxon>Actinomycetota</taxon>
        <taxon>Actinomycetes</taxon>
        <taxon>Pseudonocardiales</taxon>
        <taxon>Pseudonocardiaceae</taxon>
        <taxon>Actinokineospora</taxon>
    </lineage>
</organism>
<accession>A0A1G6QGY2</accession>
<feature type="transmembrane region" description="Helical" evidence="2">
    <location>
        <begin position="78"/>
        <end position="101"/>
    </location>
</feature>
<feature type="transmembrane region" description="Helical" evidence="2">
    <location>
        <begin position="27"/>
        <end position="43"/>
    </location>
</feature>
<keyword evidence="2" id="KW-1133">Transmembrane helix</keyword>
<evidence type="ECO:0000256" key="2">
    <source>
        <dbReference type="SAM" id="Phobius"/>
    </source>
</evidence>
<keyword evidence="2" id="KW-0812">Transmembrane</keyword>
<dbReference type="Proteomes" id="UP000199501">
    <property type="component" value="Unassembled WGS sequence"/>
</dbReference>
<proteinExistence type="predicted"/>
<evidence type="ECO:0000256" key="1">
    <source>
        <dbReference type="SAM" id="MobiDB-lite"/>
    </source>
</evidence>
<feature type="transmembrane region" description="Helical" evidence="2">
    <location>
        <begin position="113"/>
        <end position="134"/>
    </location>
</feature>
<dbReference type="OrthoDB" id="6899210at2"/>